<protein>
    <submittedName>
        <fullName evidence="8">Uncharacterized protein</fullName>
    </submittedName>
</protein>
<dbReference type="SUPFAM" id="SSF103481">
    <property type="entry name" value="Multidrug resistance efflux transporter EmrE"/>
    <property type="match status" value="1"/>
</dbReference>
<dbReference type="EMBL" id="VCGU01000011">
    <property type="protein sequence ID" value="TRY67130.1"/>
    <property type="molecule type" value="Genomic_DNA"/>
</dbReference>
<dbReference type="PANTHER" id="PTHR10231">
    <property type="entry name" value="NUCLEOTIDE-SUGAR TRANSMEMBRANE TRANSPORTER"/>
    <property type="match status" value="1"/>
</dbReference>
<dbReference type="InterPro" id="IPR037185">
    <property type="entry name" value="EmrE-like"/>
</dbReference>
<keyword evidence="6 7" id="KW-0472">Membrane</keyword>
<reference evidence="8 9" key="1">
    <citation type="journal article" date="2018" name="Nat. Ecol. Evol.">
        <title>Genomic signatures of mitonuclear coevolution across populations of Tigriopus californicus.</title>
        <authorList>
            <person name="Barreto F.S."/>
            <person name="Watson E.T."/>
            <person name="Lima T.G."/>
            <person name="Willett C.S."/>
            <person name="Edmands S."/>
            <person name="Li W."/>
            <person name="Burton R.S."/>
        </authorList>
    </citation>
    <scope>NUCLEOTIDE SEQUENCE [LARGE SCALE GENOMIC DNA]</scope>
    <source>
        <strain evidence="8 9">San Diego</strain>
    </source>
</reference>
<keyword evidence="5 7" id="KW-1133">Transmembrane helix</keyword>
<dbReference type="InterPro" id="IPR007271">
    <property type="entry name" value="Nuc_sug_transpt"/>
</dbReference>
<sequence>MVVFSEIAKLLLTILRLEKPPTSISLGLIVESFKFIVPGLLYALNNNIYFEGLRLVPPGIWMVLCSFRTAVTVFSYKFLLNRPVQRLQFVGVLCIIISIILMKMPDILGHTNQLPPMVILLSLAASIISGKKHHECVERTSYFNVT</sequence>
<evidence type="ECO:0000313" key="8">
    <source>
        <dbReference type="EMBL" id="TRY67130.1"/>
    </source>
</evidence>
<dbReference type="Proteomes" id="UP000318571">
    <property type="component" value="Chromosome 4"/>
</dbReference>
<feature type="transmembrane region" description="Helical" evidence="7">
    <location>
        <begin position="59"/>
        <end position="80"/>
    </location>
</feature>
<proteinExistence type="inferred from homology"/>
<evidence type="ECO:0000313" key="9">
    <source>
        <dbReference type="Proteomes" id="UP000318571"/>
    </source>
</evidence>
<evidence type="ECO:0000256" key="7">
    <source>
        <dbReference type="SAM" id="Phobius"/>
    </source>
</evidence>
<evidence type="ECO:0000256" key="5">
    <source>
        <dbReference type="ARBA" id="ARBA00022989"/>
    </source>
</evidence>
<dbReference type="Pfam" id="PF04142">
    <property type="entry name" value="Nuc_sug_transp"/>
    <property type="match status" value="1"/>
</dbReference>
<evidence type="ECO:0000256" key="3">
    <source>
        <dbReference type="ARBA" id="ARBA00022597"/>
    </source>
</evidence>
<dbReference type="GO" id="GO:0000139">
    <property type="term" value="C:Golgi membrane"/>
    <property type="evidence" value="ECO:0007669"/>
    <property type="project" value="InterPro"/>
</dbReference>
<evidence type="ECO:0000256" key="1">
    <source>
        <dbReference type="ARBA" id="ARBA00004141"/>
    </source>
</evidence>
<dbReference type="AlphaFoldDB" id="A0A553NP02"/>
<feature type="transmembrane region" description="Helical" evidence="7">
    <location>
        <begin position="87"/>
        <end position="108"/>
    </location>
</feature>
<feature type="transmembrane region" description="Helical" evidence="7">
    <location>
        <begin position="24"/>
        <end position="44"/>
    </location>
</feature>
<gene>
    <name evidence="8" type="ORF">TCAL_15833</name>
</gene>
<evidence type="ECO:0000256" key="2">
    <source>
        <dbReference type="ARBA" id="ARBA00009976"/>
    </source>
</evidence>
<keyword evidence="3" id="KW-0762">Sugar transport</keyword>
<comment type="caution">
    <text evidence="8">The sequence shown here is derived from an EMBL/GenBank/DDBJ whole genome shotgun (WGS) entry which is preliminary data.</text>
</comment>
<evidence type="ECO:0000256" key="4">
    <source>
        <dbReference type="ARBA" id="ARBA00022692"/>
    </source>
</evidence>
<comment type="subcellular location">
    <subcellularLocation>
        <location evidence="1">Membrane</location>
        <topology evidence="1">Multi-pass membrane protein</topology>
    </subcellularLocation>
</comment>
<evidence type="ECO:0000256" key="6">
    <source>
        <dbReference type="ARBA" id="ARBA00023136"/>
    </source>
</evidence>
<keyword evidence="3" id="KW-0813">Transport</keyword>
<dbReference type="GO" id="GO:0015165">
    <property type="term" value="F:pyrimidine nucleotide-sugar transmembrane transporter activity"/>
    <property type="evidence" value="ECO:0007669"/>
    <property type="project" value="InterPro"/>
</dbReference>
<organism evidence="8 9">
    <name type="scientific">Tigriopus californicus</name>
    <name type="common">Marine copepod</name>
    <dbReference type="NCBI Taxonomy" id="6832"/>
    <lineage>
        <taxon>Eukaryota</taxon>
        <taxon>Metazoa</taxon>
        <taxon>Ecdysozoa</taxon>
        <taxon>Arthropoda</taxon>
        <taxon>Crustacea</taxon>
        <taxon>Multicrustacea</taxon>
        <taxon>Hexanauplia</taxon>
        <taxon>Copepoda</taxon>
        <taxon>Harpacticoida</taxon>
        <taxon>Harpacticidae</taxon>
        <taxon>Tigriopus</taxon>
    </lineage>
</organism>
<keyword evidence="4 7" id="KW-0812">Transmembrane</keyword>
<accession>A0A553NP02</accession>
<keyword evidence="9" id="KW-1185">Reference proteome</keyword>
<name>A0A553NP02_TIGCA</name>
<comment type="similarity">
    <text evidence="2">Belongs to the nucleotide-sugar transporter family. SLC35A subfamily.</text>
</comment>